<dbReference type="EMBL" id="JAHWGI010001093">
    <property type="protein sequence ID" value="KAK3922545.1"/>
    <property type="molecule type" value="Genomic_DNA"/>
</dbReference>
<feature type="non-terminal residue" evidence="2">
    <location>
        <position position="1"/>
    </location>
</feature>
<comment type="caution">
    <text evidence="2">The sequence shown here is derived from an EMBL/GenBank/DDBJ whole genome shotgun (WGS) entry which is preliminary data.</text>
</comment>
<name>A0AAE1HL26_9NEOP</name>
<dbReference type="SUPFAM" id="SSF81383">
    <property type="entry name" value="F-box domain"/>
    <property type="match status" value="1"/>
</dbReference>
<evidence type="ECO:0000259" key="1">
    <source>
        <dbReference type="PROSITE" id="PS50181"/>
    </source>
</evidence>
<sequence length="405" mass="45351">MELLGLPSEVLLMVLRYLDPLSVLACRAVCARLRDLALHPHVWRHRHLRSASRVEVVPFMMIPRTIPHSALRAALRLAPIVHRLHVALPACSAELRRLYSTTRCAAADLRLTVETKSGVLPAAYVIRNQNALGRLQELWVNVYTVMDVNDAPALFEAIVSTSGLVNLHIFETPYSRSSSPMYSTRAEARLSWPSRPSLRRFYCDLSPRWAPLCEAVLAAHAATLEVVELGHLVSATAASLLSRMPRLRWLECTLLPGLEAVAGCPLLRDVQLLVARGPGSDARAAAEFLRRATQLRRLYLEYRDEEAEARTHRDEDLLLALAASHRSRLEMLDLRLVPDELFLGIRPDTAPSLDTLKVYSDAQCAHEFLHKDAVQRLLAVNPSLRLLVYLPDYCLVDSPCHACAR</sequence>
<evidence type="ECO:0000313" key="2">
    <source>
        <dbReference type="EMBL" id="KAK3922545.1"/>
    </source>
</evidence>
<gene>
    <name evidence="2" type="ORF">KUF71_012002</name>
</gene>
<reference evidence="2" key="1">
    <citation type="submission" date="2021-07" db="EMBL/GenBank/DDBJ databases">
        <authorList>
            <person name="Catto M.A."/>
            <person name="Jacobson A."/>
            <person name="Kennedy G."/>
            <person name="Labadie P."/>
            <person name="Hunt B.G."/>
            <person name="Srinivasan R."/>
        </authorList>
    </citation>
    <scope>NUCLEOTIDE SEQUENCE</scope>
    <source>
        <strain evidence="2">PL_HMW_Pooled</strain>
        <tissue evidence="2">Head</tissue>
    </source>
</reference>
<protein>
    <submittedName>
        <fullName evidence="2">F-box/LRR-repeat protein 5</fullName>
    </submittedName>
</protein>
<dbReference type="Proteomes" id="UP001219518">
    <property type="component" value="Unassembled WGS sequence"/>
</dbReference>
<evidence type="ECO:0000313" key="3">
    <source>
        <dbReference type="Proteomes" id="UP001219518"/>
    </source>
</evidence>
<dbReference type="SMART" id="SM00256">
    <property type="entry name" value="FBOX"/>
    <property type="match status" value="1"/>
</dbReference>
<dbReference type="InterPro" id="IPR036047">
    <property type="entry name" value="F-box-like_dom_sf"/>
</dbReference>
<dbReference type="PROSITE" id="PS50181">
    <property type="entry name" value="FBOX"/>
    <property type="match status" value="1"/>
</dbReference>
<dbReference type="Pfam" id="PF12937">
    <property type="entry name" value="F-box-like"/>
    <property type="match status" value="1"/>
</dbReference>
<reference evidence="2" key="2">
    <citation type="journal article" date="2023" name="BMC Genomics">
        <title>Pest status, molecular evolution, and epigenetic factors derived from the genome assembly of Frankliniella fusca, a thysanopteran phytovirus vector.</title>
        <authorList>
            <person name="Catto M.A."/>
            <person name="Labadie P.E."/>
            <person name="Jacobson A.L."/>
            <person name="Kennedy G.G."/>
            <person name="Srinivasan R."/>
            <person name="Hunt B.G."/>
        </authorList>
    </citation>
    <scope>NUCLEOTIDE SEQUENCE</scope>
    <source>
        <strain evidence="2">PL_HMW_Pooled</strain>
    </source>
</reference>
<dbReference type="CDD" id="cd09917">
    <property type="entry name" value="F-box_SF"/>
    <property type="match status" value="1"/>
</dbReference>
<dbReference type="AlphaFoldDB" id="A0AAE1HL26"/>
<feature type="domain" description="F-box" evidence="1">
    <location>
        <begin position="1"/>
        <end position="46"/>
    </location>
</feature>
<proteinExistence type="predicted"/>
<organism evidence="2 3">
    <name type="scientific">Frankliniella fusca</name>
    <dbReference type="NCBI Taxonomy" id="407009"/>
    <lineage>
        <taxon>Eukaryota</taxon>
        <taxon>Metazoa</taxon>
        <taxon>Ecdysozoa</taxon>
        <taxon>Arthropoda</taxon>
        <taxon>Hexapoda</taxon>
        <taxon>Insecta</taxon>
        <taxon>Pterygota</taxon>
        <taxon>Neoptera</taxon>
        <taxon>Paraneoptera</taxon>
        <taxon>Thysanoptera</taxon>
        <taxon>Terebrantia</taxon>
        <taxon>Thripoidea</taxon>
        <taxon>Thripidae</taxon>
        <taxon>Frankliniella</taxon>
    </lineage>
</organism>
<dbReference type="Gene3D" id="1.20.1280.50">
    <property type="match status" value="1"/>
</dbReference>
<dbReference type="InterPro" id="IPR001810">
    <property type="entry name" value="F-box_dom"/>
</dbReference>
<accession>A0AAE1HL26</accession>
<keyword evidence="3" id="KW-1185">Reference proteome</keyword>